<proteinExistence type="predicted"/>
<dbReference type="AlphaFoldDB" id="A0A166VBM7"/>
<gene>
    <name evidence="1" type="ORF">N475_22520</name>
</gene>
<comment type="caution">
    <text evidence="1">The sequence shown here is derived from an EMBL/GenBank/DDBJ whole genome shotgun (WGS) entry which is preliminary data.</text>
</comment>
<dbReference type="EMBL" id="AUYB01000132">
    <property type="protein sequence ID" value="KZN32458.1"/>
    <property type="molecule type" value="Genomic_DNA"/>
</dbReference>
<organism evidence="1 2">
    <name type="scientific">Pseudoalteromonas luteoviolacea DSM 6061</name>
    <dbReference type="NCBI Taxonomy" id="1365250"/>
    <lineage>
        <taxon>Bacteria</taxon>
        <taxon>Pseudomonadati</taxon>
        <taxon>Pseudomonadota</taxon>
        <taxon>Gammaproteobacteria</taxon>
        <taxon>Alteromonadales</taxon>
        <taxon>Pseudoalteromonadaceae</taxon>
        <taxon>Pseudoalteromonas</taxon>
    </lineage>
</organism>
<dbReference type="PATRIC" id="fig|1365250.3.peg.4307"/>
<evidence type="ECO:0000313" key="2">
    <source>
        <dbReference type="Proteomes" id="UP000076643"/>
    </source>
</evidence>
<dbReference type="RefSeq" id="WP_063356361.1">
    <property type="nucleotide sequence ID" value="NZ_AQHB01000023.1"/>
</dbReference>
<protein>
    <submittedName>
        <fullName evidence="1">Uncharacterized protein</fullName>
    </submittedName>
</protein>
<sequence>MADYQKAFEYAFSLESTDLSKSQIKLNGLPLWKTLQRNGFSQGELYALFKGLYGAELWRLLRGAKICNQKTAGLLLLVASKGFLPDLIHELQHFMGIDQNSEMCGKTIKHLNNMPANKVHQWLSASLAYYELVQHRREIVDGKTSVLGTLKGEIIPNIGILTV</sequence>
<accession>A0A166VBM7</accession>
<keyword evidence="2" id="KW-1185">Reference proteome</keyword>
<evidence type="ECO:0000313" key="1">
    <source>
        <dbReference type="EMBL" id="KZN32458.1"/>
    </source>
</evidence>
<reference evidence="1 2" key="1">
    <citation type="submission" date="2013-07" db="EMBL/GenBank/DDBJ databases">
        <title>Comparative Genomic and Metabolomic Analysis of Twelve Strains of Pseudoalteromonas luteoviolacea.</title>
        <authorList>
            <person name="Vynne N.G."/>
            <person name="Mansson M."/>
            <person name="Gram L."/>
        </authorList>
    </citation>
    <scope>NUCLEOTIDE SEQUENCE [LARGE SCALE GENOMIC DNA]</scope>
    <source>
        <strain evidence="1 2">DSM 6061</strain>
    </source>
</reference>
<dbReference type="Proteomes" id="UP000076643">
    <property type="component" value="Unassembled WGS sequence"/>
</dbReference>
<name>A0A166VBM7_9GAMM</name>